<feature type="transmembrane region" description="Helical" evidence="9">
    <location>
        <begin position="60"/>
        <end position="81"/>
    </location>
</feature>
<protein>
    <submittedName>
        <fullName evidence="12">Hemolysin</fullName>
    </submittedName>
</protein>
<dbReference type="PANTHER" id="PTHR22777:SF17">
    <property type="entry name" value="UPF0053 PROTEIN SLL0260"/>
    <property type="match status" value="1"/>
</dbReference>
<dbReference type="Gene3D" id="3.30.465.10">
    <property type="match status" value="1"/>
</dbReference>
<keyword evidence="2 8" id="KW-0812">Transmembrane</keyword>
<comment type="caution">
    <text evidence="12">The sequence shown here is derived from an EMBL/GenBank/DDBJ whole genome shotgun (WGS) entry which is preliminary data.</text>
</comment>
<evidence type="ECO:0000256" key="7">
    <source>
        <dbReference type="PROSITE-ProRule" id="PRU00703"/>
    </source>
</evidence>
<keyword evidence="4 8" id="KW-1133">Transmembrane helix</keyword>
<dbReference type="SMART" id="SM01091">
    <property type="entry name" value="CorC_HlyC"/>
    <property type="match status" value="1"/>
</dbReference>
<dbReference type="Proteomes" id="UP000321532">
    <property type="component" value="Unassembled WGS sequence"/>
</dbReference>
<evidence type="ECO:0000256" key="9">
    <source>
        <dbReference type="SAM" id="Phobius"/>
    </source>
</evidence>
<evidence type="ECO:0000256" key="5">
    <source>
        <dbReference type="ARBA" id="ARBA00023122"/>
    </source>
</evidence>
<feature type="domain" description="CBS" evidence="10">
    <location>
        <begin position="278"/>
        <end position="335"/>
    </location>
</feature>
<dbReference type="InterPro" id="IPR046342">
    <property type="entry name" value="CBS_dom_sf"/>
</dbReference>
<name>A0A512AXI5_9BACT</name>
<feature type="domain" description="CNNM transmembrane" evidence="11">
    <location>
        <begin position="1"/>
        <end position="192"/>
    </location>
</feature>
<dbReference type="GO" id="GO:0005886">
    <property type="term" value="C:plasma membrane"/>
    <property type="evidence" value="ECO:0007669"/>
    <property type="project" value="TreeGrafter"/>
</dbReference>
<dbReference type="InterPro" id="IPR036318">
    <property type="entry name" value="FAD-bd_PCMH-like_sf"/>
</dbReference>
<keyword evidence="5 7" id="KW-0129">CBS domain</keyword>
<proteinExistence type="predicted"/>
<dbReference type="InterPro" id="IPR002550">
    <property type="entry name" value="CNNM"/>
</dbReference>
<keyword evidence="6 8" id="KW-0472">Membrane</keyword>
<dbReference type="InterPro" id="IPR016169">
    <property type="entry name" value="FAD-bd_PCMH_sub2"/>
</dbReference>
<dbReference type="InterPro" id="IPR005170">
    <property type="entry name" value="Transptr-assoc_dom"/>
</dbReference>
<gene>
    <name evidence="12" type="ORF">AAE02nite_18910</name>
</gene>
<dbReference type="PANTHER" id="PTHR22777">
    <property type="entry name" value="HEMOLYSIN-RELATED"/>
    <property type="match status" value="1"/>
</dbReference>
<dbReference type="OrthoDB" id="9798188at2"/>
<evidence type="ECO:0000313" key="12">
    <source>
        <dbReference type="EMBL" id="GEO04227.1"/>
    </source>
</evidence>
<comment type="subcellular location">
    <subcellularLocation>
        <location evidence="1">Membrane</location>
        <topology evidence="1">Multi-pass membrane protein</topology>
    </subcellularLocation>
</comment>
<accession>A0A512AXI5</accession>
<dbReference type="EMBL" id="BJYS01000013">
    <property type="protein sequence ID" value="GEO04227.1"/>
    <property type="molecule type" value="Genomic_DNA"/>
</dbReference>
<dbReference type="Pfam" id="PF03471">
    <property type="entry name" value="CorC_HlyC"/>
    <property type="match status" value="1"/>
</dbReference>
<evidence type="ECO:0000256" key="4">
    <source>
        <dbReference type="ARBA" id="ARBA00022989"/>
    </source>
</evidence>
<feature type="transmembrane region" description="Helical" evidence="9">
    <location>
        <begin position="93"/>
        <end position="118"/>
    </location>
</feature>
<evidence type="ECO:0000259" key="11">
    <source>
        <dbReference type="PROSITE" id="PS51846"/>
    </source>
</evidence>
<feature type="transmembrane region" description="Helical" evidence="9">
    <location>
        <begin position="130"/>
        <end position="156"/>
    </location>
</feature>
<evidence type="ECO:0000256" key="6">
    <source>
        <dbReference type="ARBA" id="ARBA00023136"/>
    </source>
</evidence>
<dbReference type="PROSITE" id="PS51371">
    <property type="entry name" value="CBS"/>
    <property type="match status" value="1"/>
</dbReference>
<dbReference type="RefSeq" id="WP_146897498.1">
    <property type="nucleotide sequence ID" value="NZ_BJYS01000013.1"/>
</dbReference>
<evidence type="ECO:0000256" key="2">
    <source>
        <dbReference type="ARBA" id="ARBA00022692"/>
    </source>
</evidence>
<dbReference type="Pfam" id="PF00571">
    <property type="entry name" value="CBS"/>
    <property type="match status" value="1"/>
</dbReference>
<dbReference type="Pfam" id="PF01595">
    <property type="entry name" value="CNNM"/>
    <property type="match status" value="1"/>
</dbReference>
<organism evidence="12 13">
    <name type="scientific">Adhaeribacter aerolatus</name>
    <dbReference type="NCBI Taxonomy" id="670289"/>
    <lineage>
        <taxon>Bacteria</taxon>
        <taxon>Pseudomonadati</taxon>
        <taxon>Bacteroidota</taxon>
        <taxon>Cytophagia</taxon>
        <taxon>Cytophagales</taxon>
        <taxon>Hymenobacteraceae</taxon>
        <taxon>Adhaeribacter</taxon>
    </lineage>
</organism>
<evidence type="ECO:0000256" key="8">
    <source>
        <dbReference type="PROSITE-ProRule" id="PRU01193"/>
    </source>
</evidence>
<keyword evidence="13" id="KW-1185">Reference proteome</keyword>
<dbReference type="CDD" id="cd04590">
    <property type="entry name" value="CBS_pair_CorC_HlyC_assoc"/>
    <property type="match status" value="1"/>
</dbReference>
<dbReference type="SUPFAM" id="SSF54631">
    <property type="entry name" value="CBS-domain pair"/>
    <property type="match status" value="1"/>
</dbReference>
<evidence type="ECO:0000256" key="1">
    <source>
        <dbReference type="ARBA" id="ARBA00004141"/>
    </source>
</evidence>
<feature type="transmembrane region" description="Helical" evidence="9">
    <location>
        <begin position="6"/>
        <end position="29"/>
    </location>
</feature>
<dbReference type="InterPro" id="IPR044751">
    <property type="entry name" value="Ion_transp-like_CBS"/>
</dbReference>
<dbReference type="AlphaFoldDB" id="A0A512AXI5"/>
<dbReference type="PROSITE" id="PS51846">
    <property type="entry name" value="CNNM"/>
    <property type="match status" value="1"/>
</dbReference>
<sequence length="428" mass="48392">MIHPQLPLILGALLFSAFFSGMEMAYMAASKLQLELQEKQNTLTGRIITHFSTRKARLTATLLIGNVFALVLFCIGMARILHPVLSTYLPSFLQYHVAIIFIQTIIAAMLALIVAEFIPRSLFMIRANTMLNVLAVPLLISYYILYPVVFLVVGAIRLVMVKILKMEFSEEKPVFGLTDVEQYIRKRLYQQEATKVPEVDVRIFHNALEFRTVKVRECMVPRTEIEAIEIAEPINALRQAFTQTGHSKILVYQDTIDNVVGYCHQLAMFQKPGDIASITTSMIAVPETMLASELFVKFVAEHRSIALVVDEFGGTSGLVTTEDLLEEIIGEIHDEFDEESLLEQELQPGIYLFSARQEIDYLNDKYELNLPYGDYETLGGFILEMLGDIPAEGTVIQVPPFTITVLTMDENRINTVQLEQQAKPEEEE</sequence>
<dbReference type="GO" id="GO:0050660">
    <property type="term" value="F:flavin adenine dinucleotide binding"/>
    <property type="evidence" value="ECO:0007669"/>
    <property type="project" value="InterPro"/>
</dbReference>
<evidence type="ECO:0000256" key="3">
    <source>
        <dbReference type="ARBA" id="ARBA00022737"/>
    </source>
</evidence>
<keyword evidence="3" id="KW-0677">Repeat</keyword>
<evidence type="ECO:0000313" key="13">
    <source>
        <dbReference type="Proteomes" id="UP000321532"/>
    </source>
</evidence>
<dbReference type="InterPro" id="IPR000644">
    <property type="entry name" value="CBS_dom"/>
</dbReference>
<dbReference type="SUPFAM" id="SSF56176">
    <property type="entry name" value="FAD-binding/transporter-associated domain-like"/>
    <property type="match status" value="1"/>
</dbReference>
<reference evidence="12 13" key="1">
    <citation type="submission" date="2019-07" db="EMBL/GenBank/DDBJ databases">
        <title>Whole genome shotgun sequence of Adhaeribacter aerolatus NBRC 106133.</title>
        <authorList>
            <person name="Hosoyama A."/>
            <person name="Uohara A."/>
            <person name="Ohji S."/>
            <person name="Ichikawa N."/>
        </authorList>
    </citation>
    <scope>NUCLEOTIDE SEQUENCE [LARGE SCALE GENOMIC DNA]</scope>
    <source>
        <strain evidence="12 13">NBRC 106133</strain>
    </source>
</reference>
<dbReference type="Gene3D" id="3.10.580.10">
    <property type="entry name" value="CBS-domain"/>
    <property type="match status" value="1"/>
</dbReference>
<evidence type="ECO:0000259" key="10">
    <source>
        <dbReference type="PROSITE" id="PS51371"/>
    </source>
</evidence>